<evidence type="ECO:0000256" key="3">
    <source>
        <dbReference type="ARBA" id="ARBA00022801"/>
    </source>
</evidence>
<evidence type="ECO:0000256" key="9">
    <source>
        <dbReference type="HAMAP-Rule" id="MF_01489"/>
    </source>
</evidence>
<dbReference type="GO" id="GO:0016887">
    <property type="term" value="F:ATP hydrolysis activity"/>
    <property type="evidence" value="ECO:0007669"/>
    <property type="project" value="RHEA"/>
</dbReference>
<name>A0A1I6LDL3_9EURY</name>
<gene>
    <name evidence="9" type="primary">rad25</name>
    <name evidence="13" type="ORF">SAMN05216559_2512</name>
</gene>
<evidence type="ECO:0000256" key="10">
    <source>
        <dbReference type="SAM" id="MobiDB-lite"/>
    </source>
</evidence>
<dbReference type="Gene3D" id="3.40.50.300">
    <property type="entry name" value="P-loop containing nucleotide triphosphate hydrolases"/>
    <property type="match status" value="2"/>
</dbReference>
<comment type="catalytic activity">
    <reaction evidence="7 9">
        <text>Couples ATP hydrolysis with the unwinding of duplex DNA by translocating in the 3'-5' direction.</text>
        <dbReference type="EC" id="5.6.2.4"/>
    </reaction>
</comment>
<keyword evidence="5 9" id="KW-0067">ATP-binding</keyword>
<dbReference type="Pfam" id="PF16203">
    <property type="entry name" value="ERCC3_RAD25_C"/>
    <property type="match status" value="1"/>
</dbReference>
<evidence type="ECO:0000256" key="8">
    <source>
        <dbReference type="ARBA" id="ARBA00048988"/>
    </source>
</evidence>
<keyword evidence="4 9" id="KW-0347">Helicase</keyword>
<dbReference type="PROSITE" id="PS51192">
    <property type="entry name" value="HELICASE_ATP_BIND_1"/>
    <property type="match status" value="1"/>
</dbReference>
<proteinExistence type="inferred from homology"/>
<dbReference type="SUPFAM" id="SSF52540">
    <property type="entry name" value="P-loop containing nucleoside triphosphate hydrolases"/>
    <property type="match status" value="1"/>
</dbReference>
<keyword evidence="6 9" id="KW-0413">Isomerase</keyword>
<feature type="domain" description="Helicase ATP-binding" evidence="11">
    <location>
        <begin position="256"/>
        <end position="405"/>
    </location>
</feature>
<feature type="region of interest" description="Disordered" evidence="10">
    <location>
        <begin position="590"/>
        <end position="626"/>
    </location>
</feature>
<evidence type="ECO:0000256" key="2">
    <source>
        <dbReference type="ARBA" id="ARBA00022741"/>
    </source>
</evidence>
<dbReference type="PRINTS" id="PR00851">
    <property type="entry name" value="XRODRMPGMNTB"/>
</dbReference>
<feature type="domain" description="Helicase C-terminal" evidence="12">
    <location>
        <begin position="457"/>
        <end position="605"/>
    </location>
</feature>
<evidence type="ECO:0000313" key="14">
    <source>
        <dbReference type="Proteomes" id="UP000199062"/>
    </source>
</evidence>
<dbReference type="GO" id="GO:0043138">
    <property type="term" value="F:3'-5' DNA helicase activity"/>
    <property type="evidence" value="ECO:0007669"/>
    <property type="project" value="UniProtKB-EC"/>
</dbReference>
<comment type="similarity">
    <text evidence="1 9">Belongs to the helicase family. RAD25/XPB subfamily.</text>
</comment>
<dbReference type="EMBL" id="FOZK01000002">
    <property type="protein sequence ID" value="SFS01527.1"/>
    <property type="molecule type" value="Genomic_DNA"/>
</dbReference>
<accession>A0A1I6LDL3</accession>
<dbReference type="InterPro" id="IPR001650">
    <property type="entry name" value="Helicase_C-like"/>
</dbReference>
<dbReference type="Pfam" id="PF04851">
    <property type="entry name" value="ResIII"/>
    <property type="match status" value="1"/>
</dbReference>
<dbReference type="InterPro" id="IPR050615">
    <property type="entry name" value="ATP-dep_DNA_Helicase"/>
</dbReference>
<dbReference type="AlphaFoldDB" id="A0A1I6LDL3"/>
<dbReference type="InterPro" id="IPR030882">
    <property type="entry name" value="Helicase_Rad25_arc"/>
</dbReference>
<evidence type="ECO:0000313" key="13">
    <source>
        <dbReference type="EMBL" id="SFS01527.1"/>
    </source>
</evidence>
<dbReference type="RefSeq" id="WP_089816843.1">
    <property type="nucleotide sequence ID" value="NZ_FOZK01000002.1"/>
</dbReference>
<dbReference type="PROSITE" id="PS51194">
    <property type="entry name" value="HELICASE_CTER"/>
    <property type="match status" value="1"/>
</dbReference>
<comment type="catalytic activity">
    <reaction evidence="8 9">
        <text>ATP + H2O = ADP + phosphate + H(+)</text>
        <dbReference type="Rhea" id="RHEA:13065"/>
        <dbReference type="ChEBI" id="CHEBI:15377"/>
        <dbReference type="ChEBI" id="CHEBI:15378"/>
        <dbReference type="ChEBI" id="CHEBI:30616"/>
        <dbReference type="ChEBI" id="CHEBI:43474"/>
        <dbReference type="ChEBI" id="CHEBI:456216"/>
        <dbReference type="EC" id="5.6.2.4"/>
    </reaction>
</comment>
<dbReference type="PANTHER" id="PTHR11274">
    <property type="entry name" value="RAD25/XP-B DNA REPAIR HELICASE"/>
    <property type="match status" value="1"/>
</dbReference>
<reference evidence="13 14" key="1">
    <citation type="submission" date="2016-10" db="EMBL/GenBank/DDBJ databases">
        <authorList>
            <person name="de Groot N.N."/>
        </authorList>
    </citation>
    <scope>NUCLEOTIDE SEQUENCE [LARGE SCALE GENOMIC DNA]</scope>
    <source>
        <strain evidence="13 14">CGMCC 1.10457</strain>
    </source>
</reference>
<evidence type="ECO:0000256" key="7">
    <source>
        <dbReference type="ARBA" id="ARBA00034617"/>
    </source>
</evidence>
<evidence type="ECO:0000259" key="12">
    <source>
        <dbReference type="PROSITE" id="PS51194"/>
    </source>
</evidence>
<evidence type="ECO:0000256" key="5">
    <source>
        <dbReference type="ARBA" id="ARBA00022840"/>
    </source>
</evidence>
<dbReference type="Proteomes" id="UP000199062">
    <property type="component" value="Unassembled WGS sequence"/>
</dbReference>
<evidence type="ECO:0000259" key="11">
    <source>
        <dbReference type="PROSITE" id="PS51192"/>
    </source>
</evidence>
<dbReference type="InterPro" id="IPR032438">
    <property type="entry name" value="ERCC3_RAD25_C"/>
</dbReference>
<keyword evidence="3 9" id="KW-0378">Hydrolase</keyword>
<dbReference type="GO" id="GO:0005524">
    <property type="term" value="F:ATP binding"/>
    <property type="evidence" value="ECO:0007669"/>
    <property type="project" value="UniProtKB-UniRule"/>
</dbReference>
<dbReference type="PANTHER" id="PTHR11274:SF0">
    <property type="entry name" value="GENERAL TRANSCRIPTION AND DNA REPAIR FACTOR IIH HELICASE SUBUNIT XPB"/>
    <property type="match status" value="1"/>
</dbReference>
<keyword evidence="2 9" id="KW-0547">Nucleotide-binding</keyword>
<protein>
    <recommendedName>
        <fullName evidence="9">Putative DNA 3'-5' helicase Rad25</fullName>
        <ecNumber evidence="9">5.6.2.4</ecNumber>
    </recommendedName>
</protein>
<dbReference type="HAMAP" id="MF_01489">
    <property type="entry name" value="Helicase_Rad25_arch"/>
    <property type="match status" value="1"/>
</dbReference>
<sequence>MTDDDELSLSDLYDAIESVGRPHLTAAELSRKTDLTTERAREELERLADLEEVARQDVTSADAVWYPTDLDAVTDRERVVLFPDRREVVVQHADQFTRAQLSQFAHLVDTNRSGGAIYEMREEDIWQAPYDSLEDLIATMRDVFGERSPHLEEWVTSQWERARKFRLYTHEDGYTVLAAESDDLMGNVARQKLDDDALRAPISDSESWVNEEKTAQVKRTLYDAGYPVRDERELDEGEDLDLELRLTLRDYQADWVQRFVEQGSGVFVGPPGSGKTVAAMGAMEAVGGETLILVPSRELASQWHDELILHTDLEESHIGEYHGGTKEIRPVTIATYRTAGMDRHRKLFDERRWGLIVYDEVHHVPADVYRRSADLQGKHRLGLTATPTRESDDEEEIFTLVGPPIGTDWSALFEAGFVQEPEVNIRLVPWGDDSEADEYVSAVGHGRRQAAADNSAKIDEIRFLLEEHPAAKALVFVEYLDQGEAISEALDVPFISGEMPHARREKLFDEFRRSERDALVVSRVGDEGIDLPDAELAIIASGLGGSRRQGAQRAGRTMRPVGDALLYVLATRGTEEEDFVRRQMRHLASKGIRVTESESEVGDVRESTLEDGDADSDTSGGSGTVD</sequence>
<evidence type="ECO:0000256" key="4">
    <source>
        <dbReference type="ARBA" id="ARBA00022806"/>
    </source>
</evidence>
<dbReference type="InterPro" id="IPR027417">
    <property type="entry name" value="P-loop_NTPase"/>
</dbReference>
<evidence type="ECO:0000256" key="6">
    <source>
        <dbReference type="ARBA" id="ARBA00023235"/>
    </source>
</evidence>
<dbReference type="EC" id="5.6.2.4" evidence="9"/>
<evidence type="ECO:0000256" key="1">
    <source>
        <dbReference type="ARBA" id="ARBA00006637"/>
    </source>
</evidence>
<dbReference type="SMART" id="SM00487">
    <property type="entry name" value="DEXDc"/>
    <property type="match status" value="1"/>
</dbReference>
<dbReference type="SMART" id="SM00490">
    <property type="entry name" value="HELICc"/>
    <property type="match status" value="1"/>
</dbReference>
<dbReference type="GO" id="GO:0003677">
    <property type="term" value="F:DNA binding"/>
    <property type="evidence" value="ECO:0007669"/>
    <property type="project" value="InterPro"/>
</dbReference>
<dbReference type="STRING" id="767519.SAMN05216559_2512"/>
<organism evidence="13 14">
    <name type="scientific">Halomicrobium zhouii</name>
    <dbReference type="NCBI Taxonomy" id="767519"/>
    <lineage>
        <taxon>Archaea</taxon>
        <taxon>Methanobacteriati</taxon>
        <taxon>Methanobacteriota</taxon>
        <taxon>Stenosarchaea group</taxon>
        <taxon>Halobacteria</taxon>
        <taxon>Halobacteriales</taxon>
        <taxon>Haloarculaceae</taxon>
        <taxon>Halomicrobium</taxon>
    </lineage>
</organism>
<dbReference type="OrthoDB" id="8379at2157"/>
<keyword evidence="14" id="KW-1185">Reference proteome</keyword>
<dbReference type="InterPro" id="IPR006935">
    <property type="entry name" value="Helicase/UvrB_N"/>
</dbReference>
<dbReference type="InterPro" id="IPR014001">
    <property type="entry name" value="Helicase_ATP-bd"/>
</dbReference>